<protein>
    <submittedName>
        <fullName evidence="1">Uncharacterized protein</fullName>
    </submittedName>
</protein>
<dbReference type="EMBL" id="UOGA01000003">
    <property type="protein sequence ID" value="VAX14718.1"/>
    <property type="molecule type" value="Genomic_DNA"/>
</dbReference>
<organism evidence="1">
    <name type="scientific">hydrothermal vent metagenome</name>
    <dbReference type="NCBI Taxonomy" id="652676"/>
    <lineage>
        <taxon>unclassified sequences</taxon>
        <taxon>metagenomes</taxon>
        <taxon>ecological metagenomes</taxon>
    </lineage>
</organism>
<accession>A0A3B1BTB4</accession>
<dbReference type="AlphaFoldDB" id="A0A3B1BTB4"/>
<reference evidence="1" key="1">
    <citation type="submission" date="2018-06" db="EMBL/GenBank/DDBJ databases">
        <authorList>
            <person name="Zhirakovskaya E."/>
        </authorList>
    </citation>
    <scope>NUCLEOTIDE SEQUENCE</scope>
</reference>
<sequence>TKFSPRPPLSKRKEKEKKFRAGEMRKIAASLSAVIFLVGVLCWIGTPFNHNHDDLSLSHNIPATFNLAVNQYDKDNENDDFTKLKVVSRNAQSRAFFIKLTNHKPEYRSGFILRFLSCVKLLS</sequence>
<feature type="non-terminal residue" evidence="1">
    <location>
        <position position="1"/>
    </location>
</feature>
<gene>
    <name evidence="1" type="ORF">MNBD_NITROSPINAE04-2100</name>
</gene>
<evidence type="ECO:0000313" key="1">
    <source>
        <dbReference type="EMBL" id="VAX14718.1"/>
    </source>
</evidence>
<proteinExistence type="predicted"/>
<name>A0A3B1BTB4_9ZZZZ</name>